<name>A0A9N8E475_9STRA</name>
<feature type="compositionally biased region" description="Acidic residues" evidence="2">
    <location>
        <begin position="240"/>
        <end position="251"/>
    </location>
</feature>
<dbReference type="OrthoDB" id="42075at2759"/>
<feature type="region of interest" description="Disordered" evidence="2">
    <location>
        <begin position="555"/>
        <end position="574"/>
    </location>
</feature>
<dbReference type="Pfam" id="PF03914">
    <property type="entry name" value="CBF"/>
    <property type="match status" value="1"/>
</dbReference>
<evidence type="ECO:0000259" key="3">
    <source>
        <dbReference type="Pfam" id="PF03914"/>
    </source>
</evidence>
<organism evidence="4 5">
    <name type="scientific">Seminavis robusta</name>
    <dbReference type="NCBI Taxonomy" id="568900"/>
    <lineage>
        <taxon>Eukaryota</taxon>
        <taxon>Sar</taxon>
        <taxon>Stramenopiles</taxon>
        <taxon>Ochrophyta</taxon>
        <taxon>Bacillariophyta</taxon>
        <taxon>Bacillariophyceae</taxon>
        <taxon>Bacillariophycidae</taxon>
        <taxon>Naviculales</taxon>
        <taxon>Naviculaceae</taxon>
        <taxon>Seminavis</taxon>
    </lineage>
</organism>
<dbReference type="GO" id="GO:0042254">
    <property type="term" value="P:ribosome biogenesis"/>
    <property type="evidence" value="ECO:0007669"/>
    <property type="project" value="InterPro"/>
</dbReference>
<dbReference type="InterPro" id="IPR027193">
    <property type="entry name" value="Noc4"/>
</dbReference>
<feature type="domain" description="CCAAT-binding factor" evidence="3">
    <location>
        <begin position="374"/>
        <end position="524"/>
    </location>
</feature>
<feature type="compositionally biased region" description="Basic residues" evidence="2">
    <location>
        <begin position="556"/>
        <end position="568"/>
    </location>
</feature>
<comment type="similarity">
    <text evidence="1">Belongs to the CBF/MAK21 family.</text>
</comment>
<dbReference type="PANTHER" id="PTHR12455">
    <property type="entry name" value="NUCLEOLAR COMPLEX PROTEIN 4"/>
    <property type="match status" value="1"/>
</dbReference>
<dbReference type="Proteomes" id="UP001153069">
    <property type="component" value="Unassembled WGS sequence"/>
</dbReference>
<accession>A0A9N8E475</accession>
<dbReference type="EMBL" id="CAICTM010000630">
    <property type="protein sequence ID" value="CAB9514083.1"/>
    <property type="molecule type" value="Genomic_DNA"/>
</dbReference>
<dbReference type="PANTHER" id="PTHR12455:SF0">
    <property type="entry name" value="NUCLEOLAR COMPLEX PROTEIN 4 HOMOLOG"/>
    <property type="match status" value="1"/>
</dbReference>
<keyword evidence="5" id="KW-1185">Reference proteome</keyword>
<evidence type="ECO:0000256" key="2">
    <source>
        <dbReference type="SAM" id="MobiDB-lite"/>
    </source>
</evidence>
<sequence length="606" mass="68427">MVKASSSEPSAQETATRIKSLLKEISKDERADAARLDELRQILASLIQQGDLSFSKTHKKTSSNKKKSSSATDKWNGWLQKQHQQTVTQLTSRIEKGRRTAVRTLWGLMAASPTVTPKGQHVHLQEELLGAWLAAVVQMPVDVRQDKPLKHLIEAEWMQRDVQYYALRCIAQWATDMYKTTKGNKQQEGSLEQADRMLYILMMIPFPTTQSALDMPGNKHLFPPPESSSSSKNNEKEQSYEDASDDEDSQEEQGNNSSDEEEDAEDSDDDKEKELPPKKKQRHAPKYFAYQDVKYHKKALAKAWMAILRLPLSTASLKKALPYLSQHVLPKIQQPLRFADLFIKAYRGATGSDDTTPNKTASGRHQHANTIIPLLALDGLFYLMTQHQLEYPHFYTQLYAILKPKLFYVKYRARFFALLQKCLLRNEMLPAHLVAAFLKRMLQCALQVPPPGALFVLALCSNLLRQHEECAALIHRNSTQTSSTTKDPYNADTDDPVQSHALQSSLWELHALEQHYLPAVSTLAASIGREDFKSPMLQLDEMAQHSYASLIAQERNRRKNSKGNKSNHKNTPVTFTKPASLFCSSDIFAGILHVPEAATTEGTNST</sequence>
<comment type="caution">
    <text evidence="4">The sequence shown here is derived from an EMBL/GenBank/DDBJ whole genome shotgun (WGS) entry which is preliminary data.</text>
</comment>
<feature type="compositionally biased region" description="Basic residues" evidence="2">
    <location>
        <begin position="56"/>
        <end position="68"/>
    </location>
</feature>
<dbReference type="AlphaFoldDB" id="A0A9N8E475"/>
<dbReference type="InterPro" id="IPR005612">
    <property type="entry name" value="CCAAT-binding_factor"/>
</dbReference>
<evidence type="ECO:0000313" key="4">
    <source>
        <dbReference type="EMBL" id="CAB9514083.1"/>
    </source>
</evidence>
<proteinExistence type="inferred from homology"/>
<protein>
    <submittedName>
        <fullName evidence="4">Nucleolar complex protein 4 homolog</fullName>
    </submittedName>
</protein>
<dbReference type="GO" id="GO:0030692">
    <property type="term" value="C:Noc4p-Nop14p complex"/>
    <property type="evidence" value="ECO:0007669"/>
    <property type="project" value="TreeGrafter"/>
</dbReference>
<dbReference type="GO" id="GO:0032040">
    <property type="term" value="C:small-subunit processome"/>
    <property type="evidence" value="ECO:0007669"/>
    <property type="project" value="TreeGrafter"/>
</dbReference>
<gene>
    <name evidence="4" type="ORF">SEMRO_631_G178450.1</name>
</gene>
<feature type="compositionally biased region" description="Acidic residues" evidence="2">
    <location>
        <begin position="258"/>
        <end position="269"/>
    </location>
</feature>
<feature type="region of interest" description="Disordered" evidence="2">
    <location>
        <begin position="212"/>
        <end position="283"/>
    </location>
</feature>
<reference evidence="4" key="1">
    <citation type="submission" date="2020-06" db="EMBL/GenBank/DDBJ databases">
        <authorList>
            <consortium name="Plant Systems Biology data submission"/>
        </authorList>
    </citation>
    <scope>NUCLEOTIDE SEQUENCE</scope>
    <source>
        <strain evidence="4">D6</strain>
    </source>
</reference>
<evidence type="ECO:0000256" key="1">
    <source>
        <dbReference type="ARBA" id="ARBA00007797"/>
    </source>
</evidence>
<evidence type="ECO:0000313" key="5">
    <source>
        <dbReference type="Proteomes" id="UP001153069"/>
    </source>
</evidence>
<feature type="region of interest" description="Disordered" evidence="2">
    <location>
        <begin position="54"/>
        <end position="80"/>
    </location>
</feature>